<gene>
    <name evidence="2" type="ORF">SAMN02746091_01677</name>
</gene>
<dbReference type="EMBL" id="FQVG01000031">
    <property type="protein sequence ID" value="SHF05698.1"/>
    <property type="molecule type" value="Genomic_DNA"/>
</dbReference>
<sequence length="161" mass="18528">MDKTKRVAYSGIAAALSIISLYLGLVSIKGKITFLCLASYILSIPIIVSNIYTGFLVALSTDILAFFLIPNKAYVLVFIPMSFYPSVKAYLESRTKFHWVFKYIYFNISIIAVYNVYKLFISNEIVISYYYLFLIVAQLFFYIYDIVFTKFIGWVISKLGL</sequence>
<evidence type="ECO:0000256" key="1">
    <source>
        <dbReference type="SAM" id="Phobius"/>
    </source>
</evidence>
<keyword evidence="1" id="KW-1133">Transmembrane helix</keyword>
<reference evidence="3" key="1">
    <citation type="submission" date="2016-11" db="EMBL/GenBank/DDBJ databases">
        <authorList>
            <person name="Varghese N."/>
            <person name="Submissions S."/>
        </authorList>
    </citation>
    <scope>NUCLEOTIDE SEQUENCE [LARGE SCALE GENOMIC DNA]</scope>
    <source>
        <strain evidence="3">DSM 10124</strain>
    </source>
</reference>
<dbReference type="Proteomes" id="UP000184423">
    <property type="component" value="Unassembled WGS sequence"/>
</dbReference>
<feature type="transmembrane region" description="Helical" evidence="1">
    <location>
        <begin position="63"/>
        <end position="87"/>
    </location>
</feature>
<keyword evidence="1" id="KW-0472">Membrane</keyword>
<evidence type="ECO:0000313" key="3">
    <source>
        <dbReference type="Proteomes" id="UP000184423"/>
    </source>
</evidence>
<protein>
    <recommendedName>
        <fullName evidence="4">Rod shape-determining protein MreD</fullName>
    </recommendedName>
</protein>
<keyword evidence="1" id="KW-0812">Transmembrane</keyword>
<feature type="transmembrane region" description="Helical" evidence="1">
    <location>
        <begin position="129"/>
        <end position="148"/>
    </location>
</feature>
<feature type="transmembrane region" description="Helical" evidence="1">
    <location>
        <begin position="99"/>
        <end position="117"/>
    </location>
</feature>
<dbReference type="RefSeq" id="WP_073248995.1">
    <property type="nucleotide sequence ID" value="NZ_FQVG01000031.1"/>
</dbReference>
<feature type="transmembrane region" description="Helical" evidence="1">
    <location>
        <begin position="6"/>
        <end position="25"/>
    </location>
</feature>
<proteinExistence type="predicted"/>
<organism evidence="2 3">
    <name type="scientific">Caloramator proteoclasticus DSM 10124</name>
    <dbReference type="NCBI Taxonomy" id="1121262"/>
    <lineage>
        <taxon>Bacteria</taxon>
        <taxon>Bacillati</taxon>
        <taxon>Bacillota</taxon>
        <taxon>Clostridia</taxon>
        <taxon>Eubacteriales</taxon>
        <taxon>Clostridiaceae</taxon>
        <taxon>Caloramator</taxon>
    </lineage>
</organism>
<evidence type="ECO:0000313" key="2">
    <source>
        <dbReference type="EMBL" id="SHF05698.1"/>
    </source>
</evidence>
<accession>A0A1M4YJ79</accession>
<keyword evidence="3" id="KW-1185">Reference proteome</keyword>
<name>A0A1M4YJ79_9CLOT</name>
<feature type="transmembrane region" description="Helical" evidence="1">
    <location>
        <begin position="32"/>
        <end position="57"/>
    </location>
</feature>
<dbReference type="AlphaFoldDB" id="A0A1M4YJ79"/>
<evidence type="ECO:0008006" key="4">
    <source>
        <dbReference type="Google" id="ProtNLM"/>
    </source>
</evidence>